<keyword evidence="2" id="KW-1185">Reference proteome</keyword>
<accession>A0A017HQG4</accession>
<dbReference type="HOGENOM" id="CLU_2095050_0_0_5"/>
<name>A0A017HQG4_9RHOB</name>
<dbReference type="RefSeq" id="WP_169791171.1">
    <property type="nucleotide sequence ID" value="NZ_KK088581.1"/>
</dbReference>
<evidence type="ECO:0000313" key="2">
    <source>
        <dbReference type="Proteomes" id="UP000019666"/>
    </source>
</evidence>
<organism evidence="1 2">
    <name type="scientific">Rubellimicrobium mesophilum DSM 19309</name>
    <dbReference type="NCBI Taxonomy" id="442562"/>
    <lineage>
        <taxon>Bacteria</taxon>
        <taxon>Pseudomonadati</taxon>
        <taxon>Pseudomonadota</taxon>
        <taxon>Alphaproteobacteria</taxon>
        <taxon>Rhodobacterales</taxon>
        <taxon>Roseobacteraceae</taxon>
        <taxon>Rubellimicrobium</taxon>
    </lineage>
</organism>
<evidence type="ECO:0000313" key="1">
    <source>
        <dbReference type="EMBL" id="EYD76418.1"/>
    </source>
</evidence>
<protein>
    <submittedName>
        <fullName evidence="1">Uncharacterized protein</fullName>
    </submittedName>
</protein>
<dbReference type="Proteomes" id="UP000019666">
    <property type="component" value="Unassembled WGS sequence"/>
</dbReference>
<dbReference type="AlphaFoldDB" id="A0A017HQG4"/>
<comment type="caution">
    <text evidence="1">The sequence shown here is derived from an EMBL/GenBank/DDBJ whole genome shotgun (WGS) entry which is preliminary data.</text>
</comment>
<proteinExistence type="predicted"/>
<dbReference type="EMBL" id="AOSK01000044">
    <property type="protein sequence ID" value="EYD76418.1"/>
    <property type="molecule type" value="Genomic_DNA"/>
</dbReference>
<gene>
    <name evidence="1" type="ORF">Rumeso_01976</name>
</gene>
<sequence length="116" mass="13119">MAKTFAAGLEPREAAVRLCHDHSRLLSRQWVEENLTASELAEFAIASRISECANLAREIGRDLLDLLPDLPDFVRQPCFSDEFRDMVADIAAWHGIPEHRWTSPEMWADLSGRVTA</sequence>
<reference evidence="1 2" key="1">
    <citation type="submission" date="2013-02" db="EMBL/GenBank/DDBJ databases">
        <authorList>
            <person name="Fiebig A."/>
            <person name="Goeker M."/>
            <person name="Klenk H.-P.P."/>
        </authorList>
    </citation>
    <scope>NUCLEOTIDE SEQUENCE [LARGE SCALE GENOMIC DNA]</scope>
    <source>
        <strain evidence="1 2">DSM 19309</strain>
    </source>
</reference>